<evidence type="ECO:0000256" key="1">
    <source>
        <dbReference type="ARBA" id="ARBA00004117"/>
    </source>
</evidence>
<gene>
    <name evidence="3" type="primary">flgB</name>
    <name evidence="3" type="ORF">DLJ53_17085</name>
</gene>
<dbReference type="Pfam" id="PF00460">
    <property type="entry name" value="Flg_bb_rod"/>
    <property type="match status" value="1"/>
</dbReference>
<keyword evidence="3" id="KW-0966">Cell projection</keyword>
<proteinExistence type="predicted"/>
<evidence type="ECO:0000259" key="2">
    <source>
        <dbReference type="Pfam" id="PF00460"/>
    </source>
</evidence>
<organism evidence="3 4">
    <name type="scientific">Acuticoccus sediminis</name>
    <dbReference type="NCBI Taxonomy" id="2184697"/>
    <lineage>
        <taxon>Bacteria</taxon>
        <taxon>Pseudomonadati</taxon>
        <taxon>Pseudomonadota</taxon>
        <taxon>Alphaproteobacteria</taxon>
        <taxon>Hyphomicrobiales</taxon>
        <taxon>Amorphaceae</taxon>
        <taxon>Acuticoccus</taxon>
    </lineage>
</organism>
<dbReference type="RefSeq" id="WP_111347438.1">
    <property type="nucleotide sequence ID" value="NZ_QHHQ01000003.1"/>
</dbReference>
<dbReference type="InterPro" id="IPR001444">
    <property type="entry name" value="Flag_bb_rod_N"/>
</dbReference>
<feature type="domain" description="Flagellar basal body rod protein N-terminal" evidence="2">
    <location>
        <begin position="29"/>
        <end position="49"/>
    </location>
</feature>
<dbReference type="AlphaFoldDB" id="A0A8B2NQJ2"/>
<dbReference type="OrthoDB" id="9788334at2"/>
<sequence>MTVGAIPQTSAAVGPLHVMELAGRRADWAATRQAAIAGNIANANTPGYKARDIAAFSADGDRTHLQMVATRANHLTLSPGRLTGGSLTRKEGWDMKHSANNVSLDEQLMKADETAREHQLSLQVMGTFHRMLLTSVSFR</sequence>
<accession>A0A8B2NQJ2</accession>
<keyword evidence="4" id="KW-1185">Reference proteome</keyword>
<reference evidence="3 4" key="1">
    <citation type="submission" date="2018-05" db="EMBL/GenBank/DDBJ databases">
        <title>Acuticoccus sediminis sp. nov., isolated from deep-sea sediment of Indian Ocean.</title>
        <authorList>
            <person name="Liu X."/>
            <person name="Lai Q."/>
            <person name="Du Y."/>
            <person name="Sun F."/>
            <person name="Zhang X."/>
            <person name="Wang S."/>
            <person name="Shao Z."/>
        </authorList>
    </citation>
    <scope>NUCLEOTIDE SEQUENCE [LARGE SCALE GENOMIC DNA]</scope>
    <source>
        <strain evidence="3 4">PTG4-2</strain>
    </source>
</reference>
<keyword evidence="3" id="KW-0969">Cilium</keyword>
<dbReference type="GO" id="GO:0009425">
    <property type="term" value="C:bacterial-type flagellum basal body"/>
    <property type="evidence" value="ECO:0007669"/>
    <property type="project" value="UniProtKB-SubCell"/>
</dbReference>
<protein>
    <submittedName>
        <fullName evidence="3">Flagellar basal body rod protein FlgB</fullName>
    </submittedName>
</protein>
<comment type="subcellular location">
    <subcellularLocation>
        <location evidence="1">Bacterial flagellum basal body</location>
    </subcellularLocation>
</comment>
<name>A0A8B2NQJ2_9HYPH</name>
<comment type="caution">
    <text evidence="3">The sequence shown here is derived from an EMBL/GenBank/DDBJ whole genome shotgun (WGS) entry which is preliminary data.</text>
</comment>
<keyword evidence="3" id="KW-0282">Flagellum</keyword>
<evidence type="ECO:0000313" key="4">
    <source>
        <dbReference type="Proteomes" id="UP000249590"/>
    </source>
</evidence>
<dbReference type="EMBL" id="QHHQ01000003">
    <property type="protein sequence ID" value="RAI00942.1"/>
    <property type="molecule type" value="Genomic_DNA"/>
</dbReference>
<evidence type="ECO:0000313" key="3">
    <source>
        <dbReference type="EMBL" id="RAI00942.1"/>
    </source>
</evidence>
<dbReference type="Proteomes" id="UP000249590">
    <property type="component" value="Unassembled WGS sequence"/>
</dbReference>